<sequence>MKTNWGTAVVLAFIGFITFIMSFVIRMNTEKKYDHQLVTEAYYARELSFQQDMDREQRTHAEGMEPRVEQKAAGIYIYFPEQADMQKITGKVSFYRPSDRAEDFEVPITLTETFLLVPAPQLLPGRWNLEIDWQYGDDRFLTHKKIMY</sequence>
<organism evidence="2 3">
    <name type="scientific">Sinomicrobium pectinilyticum</name>
    <dbReference type="NCBI Taxonomy" id="1084421"/>
    <lineage>
        <taxon>Bacteria</taxon>
        <taxon>Pseudomonadati</taxon>
        <taxon>Bacteroidota</taxon>
        <taxon>Flavobacteriia</taxon>
        <taxon>Flavobacteriales</taxon>
        <taxon>Flavobacteriaceae</taxon>
        <taxon>Sinomicrobium</taxon>
    </lineage>
</organism>
<evidence type="ECO:0000313" key="2">
    <source>
        <dbReference type="EMBL" id="RNL89914.1"/>
    </source>
</evidence>
<reference evidence="2 3" key="1">
    <citation type="submission" date="2018-10" db="EMBL/GenBank/DDBJ databases">
        <title>Sinomicrobium pectinilyticum sp. nov., a pectinase-producing bacterium isolated from alkaline and saline soil, and emended description of the genus Sinomicrobium.</title>
        <authorList>
            <person name="Cheng B."/>
            <person name="Li C."/>
            <person name="Lai Q."/>
            <person name="Du M."/>
            <person name="Shao Z."/>
            <person name="Xu P."/>
            <person name="Yang C."/>
        </authorList>
    </citation>
    <scope>NUCLEOTIDE SEQUENCE [LARGE SCALE GENOMIC DNA]</scope>
    <source>
        <strain evidence="2 3">5DNS001</strain>
    </source>
</reference>
<keyword evidence="1" id="KW-0472">Membrane</keyword>
<evidence type="ECO:0000313" key="3">
    <source>
        <dbReference type="Proteomes" id="UP000267469"/>
    </source>
</evidence>
<proteinExistence type="predicted"/>
<name>A0A3N0EQ17_SINP1</name>
<dbReference type="InterPro" id="IPR008620">
    <property type="entry name" value="FixH"/>
</dbReference>
<accession>A0A3N0EQ17</accession>
<dbReference type="Pfam" id="PF05751">
    <property type="entry name" value="FixH"/>
    <property type="match status" value="1"/>
</dbReference>
<keyword evidence="1" id="KW-1133">Transmembrane helix</keyword>
<gene>
    <name evidence="2" type="ORF">ED312_07105</name>
</gene>
<dbReference type="OrthoDB" id="1493774at2"/>
<keyword evidence="3" id="KW-1185">Reference proteome</keyword>
<keyword evidence="1" id="KW-0812">Transmembrane</keyword>
<comment type="caution">
    <text evidence="2">The sequence shown here is derived from an EMBL/GenBank/DDBJ whole genome shotgun (WGS) entry which is preliminary data.</text>
</comment>
<dbReference type="Proteomes" id="UP000267469">
    <property type="component" value="Unassembled WGS sequence"/>
</dbReference>
<feature type="transmembrane region" description="Helical" evidence="1">
    <location>
        <begin position="6"/>
        <end position="25"/>
    </location>
</feature>
<dbReference type="EMBL" id="RJTM01000035">
    <property type="protein sequence ID" value="RNL89914.1"/>
    <property type="molecule type" value="Genomic_DNA"/>
</dbReference>
<evidence type="ECO:0000256" key="1">
    <source>
        <dbReference type="SAM" id="Phobius"/>
    </source>
</evidence>
<dbReference type="AlphaFoldDB" id="A0A3N0EQ17"/>
<protein>
    <submittedName>
        <fullName evidence="2">Cytochrome C oxidase Cbb3</fullName>
    </submittedName>
</protein>